<accession>A0A7S1Z666</accession>
<dbReference type="PANTHER" id="PTHR11695:SF294">
    <property type="entry name" value="RETICULON-4-INTERACTING PROTEIN 1, MITOCHONDRIAL"/>
    <property type="match status" value="1"/>
</dbReference>
<dbReference type="Pfam" id="PF13602">
    <property type="entry name" value="ADH_zinc_N_2"/>
    <property type="match status" value="1"/>
</dbReference>
<dbReference type="EMBL" id="HBGO01009326">
    <property type="protein sequence ID" value="CAD9329389.1"/>
    <property type="molecule type" value="Transcribed_RNA"/>
</dbReference>
<name>A0A7S1Z666_TRICV</name>
<dbReference type="InterPro" id="IPR011032">
    <property type="entry name" value="GroES-like_sf"/>
</dbReference>
<dbReference type="InterPro" id="IPR050700">
    <property type="entry name" value="YIM1/Zinc_Alcohol_DH_Fams"/>
</dbReference>
<dbReference type="AlphaFoldDB" id="A0A7S1Z666"/>
<protein>
    <recommendedName>
        <fullName evidence="2">Enoyl reductase (ER) domain-containing protein</fullName>
    </recommendedName>
</protein>
<dbReference type="Gene3D" id="3.90.180.10">
    <property type="entry name" value="Medium-chain alcohol dehydrogenases, catalytic domain"/>
    <property type="match status" value="1"/>
</dbReference>
<sequence length="248" mass="26800">MMPVGGMAEFMVVDTANAVAKPDSVDFIQAAACASAVTSLDAVDFCNEGDRVLVLGGSGGVGSSAITLAKAFGASFVATTSTQEKMCLDLGADEVINYKEKNWWEIDEFRKEKFDVIIDTVGGGNFYGKAVKVLKTGKKGGKFVAVTGDDNQPDLSSWFKVLQYISKMPWRPLYTSIRKRKYPKFILLLPGDYAKGLTRILNLMSEEKLKIALDPGSPHAFSEAGVKEAFKIQGSGHAHGKVVVTMEN</sequence>
<evidence type="ECO:0000313" key="1">
    <source>
        <dbReference type="EMBL" id="CAD9329389.1"/>
    </source>
</evidence>
<proteinExistence type="predicted"/>
<dbReference type="InterPro" id="IPR036291">
    <property type="entry name" value="NAD(P)-bd_dom_sf"/>
</dbReference>
<organism evidence="1">
    <name type="scientific">Trieres chinensis</name>
    <name type="common">Marine centric diatom</name>
    <name type="synonym">Odontella sinensis</name>
    <dbReference type="NCBI Taxonomy" id="1514140"/>
    <lineage>
        <taxon>Eukaryota</taxon>
        <taxon>Sar</taxon>
        <taxon>Stramenopiles</taxon>
        <taxon>Ochrophyta</taxon>
        <taxon>Bacillariophyta</taxon>
        <taxon>Mediophyceae</taxon>
        <taxon>Biddulphiophycidae</taxon>
        <taxon>Eupodiscales</taxon>
        <taxon>Parodontellaceae</taxon>
        <taxon>Trieres</taxon>
    </lineage>
</organism>
<dbReference type="GO" id="GO:0005739">
    <property type="term" value="C:mitochondrion"/>
    <property type="evidence" value="ECO:0007669"/>
    <property type="project" value="TreeGrafter"/>
</dbReference>
<dbReference type="PANTHER" id="PTHR11695">
    <property type="entry name" value="ALCOHOL DEHYDROGENASE RELATED"/>
    <property type="match status" value="1"/>
</dbReference>
<reference evidence="1" key="1">
    <citation type="submission" date="2021-01" db="EMBL/GenBank/DDBJ databases">
        <authorList>
            <person name="Corre E."/>
            <person name="Pelletier E."/>
            <person name="Niang G."/>
            <person name="Scheremetjew M."/>
            <person name="Finn R."/>
            <person name="Kale V."/>
            <person name="Holt S."/>
            <person name="Cochrane G."/>
            <person name="Meng A."/>
            <person name="Brown T."/>
            <person name="Cohen L."/>
        </authorList>
    </citation>
    <scope>NUCLEOTIDE SEQUENCE</scope>
    <source>
        <strain evidence="1">Grunow 1884</strain>
    </source>
</reference>
<dbReference type="SUPFAM" id="SSF51735">
    <property type="entry name" value="NAD(P)-binding Rossmann-fold domains"/>
    <property type="match status" value="1"/>
</dbReference>
<dbReference type="SUPFAM" id="SSF50129">
    <property type="entry name" value="GroES-like"/>
    <property type="match status" value="1"/>
</dbReference>
<gene>
    <name evidence="1" type="ORF">OSIN01602_LOCUS5131</name>
</gene>
<evidence type="ECO:0008006" key="2">
    <source>
        <dbReference type="Google" id="ProtNLM"/>
    </source>
</evidence>
<dbReference type="Gene3D" id="3.40.50.720">
    <property type="entry name" value="NAD(P)-binding Rossmann-like Domain"/>
    <property type="match status" value="1"/>
</dbReference>